<dbReference type="Proteomes" id="UP000199513">
    <property type="component" value="Unassembled WGS sequence"/>
</dbReference>
<evidence type="ECO:0000313" key="2">
    <source>
        <dbReference type="Proteomes" id="UP000199513"/>
    </source>
</evidence>
<name>A0A1I2G7G7_9BACT</name>
<gene>
    <name evidence="1" type="ORF">SAMN04488541_101729</name>
</gene>
<accession>A0A1I2G7G7</accession>
<proteinExistence type="predicted"/>
<sequence length="279" mass="32727">MKKYLSLSICLVIIGLTSCEKEFQKKIDPIVGNWHLRYITFQYSQASPNTRYTTHILPADSNRLTLSVGRYYEAKTNPSYDFMYFVRFGSTFRENRSIRQGVWEYYGEVYSPNNDLTSGKLVFDRGNAFYANQAEIFLDYDFKQDSLRLFSNTANYAGLSVVYRFLGEQEARRKPENTFSYGFSIGSKWAFAEGFARAADSLRWRVQNSAYLTVLRDYFVYFRQGAYLSDYEDTYPTFTAFLQGIKEGRKGKFQEGYNFALNLKPNEQPQYEISYYFSR</sequence>
<dbReference type="AlphaFoldDB" id="A0A1I2G7G7"/>
<dbReference type="RefSeq" id="WP_091544961.1">
    <property type="nucleotide sequence ID" value="NZ_FONY01000017.1"/>
</dbReference>
<organism evidence="1 2">
    <name type="scientific">Thermoflexibacter ruber</name>
    <dbReference type="NCBI Taxonomy" id="1003"/>
    <lineage>
        <taxon>Bacteria</taxon>
        <taxon>Pseudomonadati</taxon>
        <taxon>Bacteroidota</taxon>
        <taxon>Cytophagia</taxon>
        <taxon>Cytophagales</taxon>
        <taxon>Thermoflexibacteraceae</taxon>
        <taxon>Thermoflexibacter</taxon>
    </lineage>
</organism>
<dbReference type="PROSITE" id="PS51257">
    <property type="entry name" value="PROKAR_LIPOPROTEIN"/>
    <property type="match status" value="1"/>
</dbReference>
<reference evidence="1 2" key="1">
    <citation type="submission" date="2016-10" db="EMBL/GenBank/DDBJ databases">
        <authorList>
            <person name="de Groot N.N."/>
        </authorList>
    </citation>
    <scope>NUCLEOTIDE SEQUENCE [LARGE SCALE GENOMIC DNA]</scope>
    <source>
        <strain>GEY</strain>
        <strain evidence="2">DSM 9560</strain>
    </source>
</reference>
<evidence type="ECO:0000313" key="1">
    <source>
        <dbReference type="EMBL" id="SFF13664.1"/>
    </source>
</evidence>
<keyword evidence="2" id="KW-1185">Reference proteome</keyword>
<protein>
    <submittedName>
        <fullName evidence="1">Uncharacterized protein</fullName>
    </submittedName>
</protein>
<dbReference type="EMBL" id="FONY01000017">
    <property type="protein sequence ID" value="SFF13664.1"/>
    <property type="molecule type" value="Genomic_DNA"/>
</dbReference>